<reference evidence="1 2" key="1">
    <citation type="submission" date="2010-12" db="EMBL/GenBank/DDBJ databases">
        <authorList>
            <person name="Muzny D."/>
            <person name="Qin X."/>
            <person name="Deng J."/>
            <person name="Jiang H."/>
            <person name="Liu Y."/>
            <person name="Qu J."/>
            <person name="Song X.-Z."/>
            <person name="Zhang L."/>
            <person name="Thornton R."/>
            <person name="Coyle M."/>
            <person name="Francisco L."/>
            <person name="Jackson L."/>
            <person name="Javaid M."/>
            <person name="Korchina V."/>
            <person name="Kovar C."/>
            <person name="Mata R."/>
            <person name="Mathew T."/>
            <person name="Ngo R."/>
            <person name="Nguyen L."/>
            <person name="Nguyen N."/>
            <person name="Okwuonu G."/>
            <person name="Ongeri F."/>
            <person name="Pham C."/>
            <person name="Simmons D."/>
            <person name="Wilczek-Boney K."/>
            <person name="Hale W."/>
            <person name="Jakkamsetti A."/>
            <person name="Pham P."/>
            <person name="Ruth R."/>
            <person name="San Lucas F."/>
            <person name="Warren J."/>
            <person name="Zhang J."/>
            <person name="Zhao Z."/>
            <person name="Zhou C."/>
            <person name="Zhu D."/>
            <person name="Lee S."/>
            <person name="Bess C."/>
            <person name="Blankenburg K."/>
            <person name="Forbes L."/>
            <person name="Fu Q."/>
            <person name="Gubbala S."/>
            <person name="Hirani K."/>
            <person name="Jayaseelan J.C."/>
            <person name="Lara F."/>
            <person name="Munidasa M."/>
            <person name="Palculict T."/>
            <person name="Patil S."/>
            <person name="Pu L.-L."/>
            <person name="Saada N."/>
            <person name="Tang L."/>
            <person name="Weissenberger G."/>
            <person name="Zhu Y."/>
            <person name="Hemphill L."/>
            <person name="Shang Y."/>
            <person name="Youmans B."/>
            <person name="Ayvaz T."/>
            <person name="Ross M."/>
            <person name="Santibanez J."/>
            <person name="Aqrawi P."/>
            <person name="Gross S."/>
            <person name="Joshi V."/>
            <person name="Fowler G."/>
            <person name="Nazareth L."/>
            <person name="Reid J."/>
            <person name="Worley K."/>
            <person name="Petrosino J."/>
            <person name="Highlander S."/>
            <person name="Gibbs R."/>
        </authorList>
    </citation>
    <scope>NUCLEOTIDE SEQUENCE [LARGE SCALE GENOMIC DNA]</scope>
    <source>
        <strain evidence="1 2">DSM 3986</strain>
    </source>
</reference>
<dbReference type="RefSeq" id="WP_008752422.1">
    <property type="nucleotide sequence ID" value="NZ_GL622296.1"/>
</dbReference>
<dbReference type="Pfam" id="PF06107">
    <property type="entry name" value="DUF951"/>
    <property type="match status" value="1"/>
</dbReference>
<dbReference type="Proteomes" id="UP000003434">
    <property type="component" value="Unassembled WGS sequence"/>
</dbReference>
<dbReference type="AlphaFoldDB" id="E6LRS8"/>
<dbReference type="EMBL" id="AEPW01000106">
    <property type="protein sequence ID" value="EFU75305.1"/>
    <property type="molecule type" value="Genomic_DNA"/>
</dbReference>
<comment type="caution">
    <text evidence="1">The sequence shown here is derived from an EMBL/GenBank/DDBJ whole genome shotgun (WGS) entry which is preliminary data.</text>
</comment>
<evidence type="ECO:0008006" key="3">
    <source>
        <dbReference type="Google" id="ProtNLM"/>
    </source>
</evidence>
<dbReference type="InterPro" id="IPR009296">
    <property type="entry name" value="DUF951"/>
</dbReference>
<dbReference type="HOGENOM" id="CLU_180138_1_1_9"/>
<evidence type="ECO:0000313" key="1">
    <source>
        <dbReference type="EMBL" id="EFU75305.1"/>
    </source>
</evidence>
<dbReference type="eggNOG" id="COG4481">
    <property type="taxonomic scope" value="Bacteria"/>
</dbReference>
<name>E6LRS8_9FIRM</name>
<proteinExistence type="predicted"/>
<sequence length="64" mass="7259">MIKIDVGDILALKKLHPCGSNKWEVLRIGQDLRLKCIGCGHQMMIARKSIEKNIKSKEKGKDIQ</sequence>
<evidence type="ECO:0000313" key="2">
    <source>
        <dbReference type="Proteomes" id="UP000003434"/>
    </source>
</evidence>
<protein>
    <recommendedName>
        <fullName evidence="3">DUF951 domain-containing protein</fullName>
    </recommendedName>
</protein>
<dbReference type="PANTHER" id="PTHR38455">
    <property type="entry name" value="HYPOTHETICAL CYTOSOLIC PROTEIN"/>
    <property type="match status" value="1"/>
</dbReference>
<organism evidence="1 2">
    <name type="scientific">Lachnoanaerobaculum saburreum DSM 3986</name>
    <dbReference type="NCBI Taxonomy" id="887325"/>
    <lineage>
        <taxon>Bacteria</taxon>
        <taxon>Bacillati</taxon>
        <taxon>Bacillota</taxon>
        <taxon>Clostridia</taxon>
        <taxon>Lachnospirales</taxon>
        <taxon>Lachnospiraceae</taxon>
        <taxon>Lachnoanaerobaculum</taxon>
    </lineage>
</organism>
<gene>
    <name evidence="1" type="ORF">HMPREF0381_2663</name>
</gene>
<accession>E6LRS8</accession>
<dbReference type="PANTHER" id="PTHR38455:SF1">
    <property type="entry name" value="DUF951 DOMAIN-CONTAINING PROTEIN"/>
    <property type="match status" value="1"/>
</dbReference>
<dbReference type="PIRSF" id="PIRSF037263">
    <property type="entry name" value="DUF951_bac"/>
    <property type="match status" value="1"/>
</dbReference>